<sequence>MNLDCASGALGWLASKEISSPRSNRCGCELGTGLASEENAPVFIDAFAGCGGLSLGLLRAGWRGLFAIEKDAFAFETLKTNLIHGPRQRFAWPSWLEQQPWTIESLMEKHGAELGKLRGKVDLLAGGPPCQGFSSAGRRRPGDLRNQLVERYLEFVELVQPGMVLIENVRGITYDFVSTDEEGEGETRRNFAEELLSRLGQLYHVYYDTIRCSEFGVPQKRPRFFVVGILKSPKAKRLPKGQDPFARLRGGKVKFLERKGLKPQVSCKQAISDLEIEHAGKIESPDTKGYEAIKTASAKTDYQRVMRDGHVGPLTDTRLARHRPHIVERFGKIIAECKAEGRLSVQLNSEMRNRHGINKMATRVLDPSLCAPTITSMPDDLLHYAEPRTLTVRENARLQTFPDWFAFQGKYTTGGERRAREVPRFTQVANAVPPLIAEMWGQVLLSYVKEASALRRLDQAA</sequence>
<dbReference type="GO" id="GO:0003886">
    <property type="term" value="F:DNA (cytosine-5-)-methyltransferase activity"/>
    <property type="evidence" value="ECO:0007669"/>
    <property type="project" value="UniProtKB-EC"/>
</dbReference>
<feature type="active site" evidence="6">
    <location>
        <position position="130"/>
    </location>
</feature>
<dbReference type="InterPro" id="IPR018117">
    <property type="entry name" value="C5_DNA_meth_AS"/>
</dbReference>
<dbReference type="PROSITE" id="PS00094">
    <property type="entry name" value="C5_MTASE_1"/>
    <property type="match status" value="1"/>
</dbReference>
<protein>
    <recommendedName>
        <fullName evidence="8">Cytosine-specific methyltransferase</fullName>
        <ecNumber evidence="8">2.1.1.37</ecNumber>
    </recommendedName>
</protein>
<keyword evidence="4" id="KW-0680">Restriction system</keyword>
<organism evidence="10 11">
    <name type="scientific">Caulobacter flavus</name>
    <dbReference type="NCBI Taxonomy" id="1679497"/>
    <lineage>
        <taxon>Bacteria</taxon>
        <taxon>Pseudomonadati</taxon>
        <taxon>Pseudomonadota</taxon>
        <taxon>Alphaproteobacteria</taxon>
        <taxon>Caulobacterales</taxon>
        <taxon>Caulobacteraceae</taxon>
        <taxon>Caulobacter</taxon>
    </lineage>
</organism>
<dbReference type="SUPFAM" id="SSF53335">
    <property type="entry name" value="S-adenosyl-L-methionine-dependent methyltransferases"/>
    <property type="match status" value="1"/>
</dbReference>
<dbReference type="Gene3D" id="3.90.120.10">
    <property type="entry name" value="DNA Methylase, subunit A, domain 2"/>
    <property type="match status" value="1"/>
</dbReference>
<keyword evidence="3 6" id="KW-0949">S-adenosyl-L-methionine</keyword>
<evidence type="ECO:0000256" key="5">
    <source>
        <dbReference type="ARBA" id="ARBA00047422"/>
    </source>
</evidence>
<dbReference type="Proteomes" id="UP000281192">
    <property type="component" value="Chromosome"/>
</dbReference>
<evidence type="ECO:0000313" key="11">
    <source>
        <dbReference type="Proteomes" id="UP000234483"/>
    </source>
</evidence>
<dbReference type="OrthoDB" id="9813719at2"/>
<dbReference type="RefSeq" id="WP_101711783.1">
    <property type="nucleotide sequence ID" value="NZ_CP026100.1"/>
</dbReference>
<reference evidence="9 12" key="2">
    <citation type="submission" date="2018-01" db="EMBL/GenBank/DDBJ databases">
        <title>Complete genome sequence of Caulobacter flavus RHGG3.</title>
        <authorList>
            <person name="Yang E."/>
        </authorList>
    </citation>
    <scope>NUCLEOTIDE SEQUENCE [LARGE SCALE GENOMIC DNA]</scope>
    <source>
        <strain evidence="9 12">RHGG3</strain>
    </source>
</reference>
<dbReference type="EMBL" id="CP026100">
    <property type="protein sequence ID" value="AYV45095.1"/>
    <property type="molecule type" value="Genomic_DNA"/>
</dbReference>
<comment type="similarity">
    <text evidence="6 7">Belongs to the class I-like SAM-binding methyltransferase superfamily. C5-methyltransferase family.</text>
</comment>
<reference evidence="10 11" key="1">
    <citation type="submission" date="2017-12" db="EMBL/GenBank/DDBJ databases">
        <title>The genome sequence of Caulobacter flavus CGMCC1 15093.</title>
        <authorList>
            <person name="Gao J."/>
            <person name="Mao X."/>
            <person name="Sun J."/>
        </authorList>
    </citation>
    <scope>NUCLEOTIDE SEQUENCE [LARGE SCALE GENOMIC DNA]</scope>
    <source>
        <strain evidence="10 11">CGMCC1 15093</strain>
    </source>
</reference>
<dbReference type="AlphaFoldDB" id="A0A2N5CZL6"/>
<evidence type="ECO:0000256" key="4">
    <source>
        <dbReference type="ARBA" id="ARBA00022747"/>
    </source>
</evidence>
<dbReference type="InterPro" id="IPR050390">
    <property type="entry name" value="C5-Methyltransferase"/>
</dbReference>
<evidence type="ECO:0000256" key="2">
    <source>
        <dbReference type="ARBA" id="ARBA00022679"/>
    </source>
</evidence>
<dbReference type="GO" id="GO:0032259">
    <property type="term" value="P:methylation"/>
    <property type="evidence" value="ECO:0007669"/>
    <property type="project" value="UniProtKB-KW"/>
</dbReference>
<evidence type="ECO:0000256" key="6">
    <source>
        <dbReference type="PROSITE-ProRule" id="PRU01016"/>
    </source>
</evidence>
<keyword evidence="12" id="KW-1185">Reference proteome</keyword>
<evidence type="ECO:0000313" key="12">
    <source>
        <dbReference type="Proteomes" id="UP000281192"/>
    </source>
</evidence>
<dbReference type="GO" id="GO:0003677">
    <property type="term" value="F:DNA binding"/>
    <property type="evidence" value="ECO:0007669"/>
    <property type="project" value="TreeGrafter"/>
</dbReference>
<dbReference type="Proteomes" id="UP000234483">
    <property type="component" value="Unassembled WGS sequence"/>
</dbReference>
<dbReference type="NCBIfam" id="TIGR00675">
    <property type="entry name" value="dcm"/>
    <property type="match status" value="1"/>
</dbReference>
<dbReference type="EMBL" id="PJRQ01000008">
    <property type="protein sequence ID" value="PLR19225.1"/>
    <property type="molecule type" value="Genomic_DNA"/>
</dbReference>
<name>A0A2N5CZL6_9CAUL</name>
<keyword evidence="1 6" id="KW-0489">Methyltransferase</keyword>
<dbReference type="GO" id="GO:0044027">
    <property type="term" value="P:negative regulation of gene expression via chromosomal CpG island methylation"/>
    <property type="evidence" value="ECO:0007669"/>
    <property type="project" value="TreeGrafter"/>
</dbReference>
<dbReference type="InterPro" id="IPR029063">
    <property type="entry name" value="SAM-dependent_MTases_sf"/>
</dbReference>
<dbReference type="PROSITE" id="PS51679">
    <property type="entry name" value="SAM_MT_C5"/>
    <property type="match status" value="1"/>
</dbReference>
<evidence type="ECO:0000256" key="8">
    <source>
        <dbReference type="RuleBase" id="RU000417"/>
    </source>
</evidence>
<dbReference type="PANTHER" id="PTHR10629">
    <property type="entry name" value="CYTOSINE-SPECIFIC METHYLTRANSFERASE"/>
    <property type="match status" value="1"/>
</dbReference>
<dbReference type="Pfam" id="PF00145">
    <property type="entry name" value="DNA_methylase"/>
    <property type="match status" value="1"/>
</dbReference>
<dbReference type="PANTHER" id="PTHR10629:SF52">
    <property type="entry name" value="DNA (CYTOSINE-5)-METHYLTRANSFERASE 1"/>
    <property type="match status" value="1"/>
</dbReference>
<evidence type="ECO:0000313" key="10">
    <source>
        <dbReference type="EMBL" id="PLR19225.1"/>
    </source>
</evidence>
<gene>
    <name evidence="9" type="ORF">C1707_01905</name>
    <name evidence="10" type="ORF">CFHF_04265</name>
</gene>
<dbReference type="GO" id="GO:0009307">
    <property type="term" value="P:DNA restriction-modification system"/>
    <property type="evidence" value="ECO:0007669"/>
    <property type="project" value="UniProtKB-KW"/>
</dbReference>
<comment type="catalytic activity">
    <reaction evidence="5 8">
        <text>a 2'-deoxycytidine in DNA + S-adenosyl-L-methionine = a 5-methyl-2'-deoxycytidine in DNA + S-adenosyl-L-homocysteine + H(+)</text>
        <dbReference type="Rhea" id="RHEA:13681"/>
        <dbReference type="Rhea" id="RHEA-COMP:11369"/>
        <dbReference type="Rhea" id="RHEA-COMP:11370"/>
        <dbReference type="ChEBI" id="CHEBI:15378"/>
        <dbReference type="ChEBI" id="CHEBI:57856"/>
        <dbReference type="ChEBI" id="CHEBI:59789"/>
        <dbReference type="ChEBI" id="CHEBI:85452"/>
        <dbReference type="ChEBI" id="CHEBI:85454"/>
        <dbReference type="EC" id="2.1.1.37"/>
    </reaction>
</comment>
<dbReference type="EC" id="2.1.1.37" evidence="8"/>
<evidence type="ECO:0000256" key="1">
    <source>
        <dbReference type="ARBA" id="ARBA00022603"/>
    </source>
</evidence>
<dbReference type="KEGG" id="cfh:C1707_01905"/>
<accession>A0A2N5CZL6</accession>
<proteinExistence type="inferred from homology"/>
<keyword evidence="2 6" id="KW-0808">Transferase</keyword>
<dbReference type="PRINTS" id="PR00105">
    <property type="entry name" value="C5METTRFRASE"/>
</dbReference>
<dbReference type="Gene3D" id="3.40.50.150">
    <property type="entry name" value="Vaccinia Virus protein VP39"/>
    <property type="match status" value="1"/>
</dbReference>
<dbReference type="REBASE" id="278717">
    <property type="entry name" value="M.CflRHGG3ORF1905P"/>
</dbReference>
<evidence type="ECO:0000256" key="7">
    <source>
        <dbReference type="RuleBase" id="RU000416"/>
    </source>
</evidence>
<evidence type="ECO:0000256" key="3">
    <source>
        <dbReference type="ARBA" id="ARBA00022691"/>
    </source>
</evidence>
<evidence type="ECO:0000313" key="9">
    <source>
        <dbReference type="EMBL" id="AYV45095.1"/>
    </source>
</evidence>
<dbReference type="InterPro" id="IPR001525">
    <property type="entry name" value="C5_MeTfrase"/>
</dbReference>